<dbReference type="InterPro" id="IPR036390">
    <property type="entry name" value="WH_DNA-bd_sf"/>
</dbReference>
<dbReference type="InterPro" id="IPR036388">
    <property type="entry name" value="WH-like_DNA-bd_sf"/>
</dbReference>
<evidence type="ECO:0000313" key="6">
    <source>
        <dbReference type="EMBL" id="MCX2980808.1"/>
    </source>
</evidence>
<dbReference type="Pfam" id="PF00126">
    <property type="entry name" value="HTH_1"/>
    <property type="match status" value="1"/>
</dbReference>
<dbReference type="SUPFAM" id="SSF53850">
    <property type="entry name" value="Periplasmic binding protein-like II"/>
    <property type="match status" value="1"/>
</dbReference>
<dbReference type="PANTHER" id="PTHR30126">
    <property type="entry name" value="HTH-TYPE TRANSCRIPTIONAL REGULATOR"/>
    <property type="match status" value="1"/>
</dbReference>
<protein>
    <submittedName>
        <fullName evidence="6">LysR family transcriptional regulator</fullName>
    </submittedName>
</protein>
<dbReference type="RefSeq" id="WP_279244783.1">
    <property type="nucleotide sequence ID" value="NZ_SHNN01000001.1"/>
</dbReference>
<accession>A0ABT3TEU7</accession>
<evidence type="ECO:0000313" key="7">
    <source>
        <dbReference type="Proteomes" id="UP001143362"/>
    </source>
</evidence>
<evidence type="ECO:0000256" key="3">
    <source>
        <dbReference type="ARBA" id="ARBA00023125"/>
    </source>
</evidence>
<evidence type="ECO:0000256" key="4">
    <source>
        <dbReference type="ARBA" id="ARBA00023163"/>
    </source>
</evidence>
<name>A0ABT3TEU7_9GAMM</name>
<feature type="domain" description="HTH lysR-type" evidence="5">
    <location>
        <begin position="6"/>
        <end position="63"/>
    </location>
</feature>
<dbReference type="PANTHER" id="PTHR30126:SF4">
    <property type="entry name" value="LYSR FAMILY TRANSCRIPTIONAL REGULATOR"/>
    <property type="match status" value="1"/>
</dbReference>
<dbReference type="EMBL" id="SHNN01000001">
    <property type="protein sequence ID" value="MCX2980808.1"/>
    <property type="molecule type" value="Genomic_DNA"/>
</dbReference>
<proteinExistence type="inferred from homology"/>
<dbReference type="SUPFAM" id="SSF46785">
    <property type="entry name" value="Winged helix' DNA-binding domain"/>
    <property type="match status" value="1"/>
</dbReference>
<evidence type="ECO:0000256" key="1">
    <source>
        <dbReference type="ARBA" id="ARBA00009437"/>
    </source>
</evidence>
<dbReference type="InterPro" id="IPR000847">
    <property type="entry name" value="LysR_HTH_N"/>
</dbReference>
<keyword evidence="4" id="KW-0804">Transcription</keyword>
<evidence type="ECO:0000259" key="5">
    <source>
        <dbReference type="PROSITE" id="PS50931"/>
    </source>
</evidence>
<dbReference type="Gene3D" id="1.10.10.10">
    <property type="entry name" value="Winged helix-like DNA-binding domain superfamily/Winged helix DNA-binding domain"/>
    <property type="match status" value="1"/>
</dbReference>
<dbReference type="Pfam" id="PF03466">
    <property type="entry name" value="LysR_substrate"/>
    <property type="match status" value="1"/>
</dbReference>
<organism evidence="6 7">
    <name type="scientific">Candidatus Litorirhabdus singularis</name>
    <dbReference type="NCBI Taxonomy" id="2518993"/>
    <lineage>
        <taxon>Bacteria</taxon>
        <taxon>Pseudomonadati</taxon>
        <taxon>Pseudomonadota</taxon>
        <taxon>Gammaproteobacteria</taxon>
        <taxon>Cellvibrionales</taxon>
        <taxon>Halieaceae</taxon>
        <taxon>Candidatus Litorirhabdus</taxon>
    </lineage>
</organism>
<keyword evidence="3" id="KW-0238">DNA-binding</keyword>
<comment type="caution">
    <text evidence="6">The sequence shown here is derived from an EMBL/GenBank/DDBJ whole genome shotgun (WGS) entry which is preliminary data.</text>
</comment>
<dbReference type="InterPro" id="IPR005119">
    <property type="entry name" value="LysR_subst-bd"/>
</dbReference>
<keyword evidence="2" id="KW-0805">Transcription regulation</keyword>
<keyword evidence="7" id="KW-1185">Reference proteome</keyword>
<dbReference type="Gene3D" id="3.40.190.290">
    <property type="match status" value="1"/>
</dbReference>
<comment type="similarity">
    <text evidence="1">Belongs to the LysR transcriptional regulatory family.</text>
</comment>
<reference evidence="6" key="1">
    <citation type="submission" date="2019-02" db="EMBL/GenBank/DDBJ databases">
        <authorList>
            <person name="Li S.-H."/>
        </authorList>
    </citation>
    <scope>NUCLEOTIDE SEQUENCE</scope>
    <source>
        <strain evidence="6">IMCC14734</strain>
    </source>
</reference>
<evidence type="ECO:0000256" key="2">
    <source>
        <dbReference type="ARBA" id="ARBA00023015"/>
    </source>
</evidence>
<gene>
    <name evidence="6" type="ORF">EYC98_07945</name>
</gene>
<sequence length="301" mass="32827">MPRNPINIEVLEVLDAIDRRGSFAKAAEEMNKATSAVSYAVQKLEDQLDIAVFQRQGRRSVLTPAGRLILAEGRGILQSTARLANMAIEVATGWEPRINVAVESHQSYPVFFTQLREFLEEHPTVEIDICESVLNGGWDALEQGRVDLIVGSPGPVPLQKGYRTIPLLPSELVPVIACDHVLAGLVAKPEALAAALPKVRRVITHDTSVVDIARSAGLGSEQQSFYVQNIDQKVEAILAGIGVGHLPRERIQQQLDKGALIALDLTDRSDRENFLAWKISNKGKGLKALTGRLSAVLGKKR</sequence>
<dbReference type="Proteomes" id="UP001143362">
    <property type="component" value="Unassembled WGS sequence"/>
</dbReference>
<dbReference type="PROSITE" id="PS50931">
    <property type="entry name" value="HTH_LYSR"/>
    <property type="match status" value="1"/>
</dbReference>